<keyword evidence="2 3" id="KW-0546">Nucleotide metabolism</keyword>
<dbReference type="CDD" id="cd07557">
    <property type="entry name" value="trimeric_dUTPase"/>
    <property type="match status" value="1"/>
</dbReference>
<dbReference type="GO" id="GO:0008829">
    <property type="term" value="F:dCTP deaminase activity"/>
    <property type="evidence" value="ECO:0007669"/>
    <property type="project" value="InterPro"/>
</dbReference>
<dbReference type="HAMAP" id="MF_00146">
    <property type="entry name" value="dCTP_deaminase"/>
    <property type="match status" value="1"/>
</dbReference>
<dbReference type="GO" id="GO:0006229">
    <property type="term" value="P:dUTP biosynthetic process"/>
    <property type="evidence" value="ECO:0007669"/>
    <property type="project" value="InterPro"/>
</dbReference>
<keyword evidence="3" id="KW-0547">Nucleotide-binding</keyword>
<dbReference type="PANTHER" id="PTHR42680:SF3">
    <property type="entry name" value="DCTP DEAMINASE"/>
    <property type="match status" value="1"/>
</dbReference>
<feature type="binding site" evidence="3">
    <location>
        <begin position="118"/>
        <end position="120"/>
    </location>
    <ligand>
        <name>dCTP</name>
        <dbReference type="ChEBI" id="CHEBI:61481"/>
    </ligand>
</feature>
<comment type="caution">
    <text evidence="4">The sequence shown here is derived from an EMBL/GenBank/DDBJ whole genome shotgun (WGS) entry which is preliminary data.</text>
</comment>
<comment type="function">
    <text evidence="3">Bifunctional enzyme that catalyzes both the deamination of dCTP to dUTP and the hydrolysis of dUTP to dUMP without releasing the toxic dUTP intermediate.</text>
</comment>
<dbReference type="AlphaFoldDB" id="A0A4R6LY27"/>
<comment type="subunit">
    <text evidence="3">Homotrimer.</text>
</comment>
<sequence length="208" mass="23357">MILPDNMIRPLRDNIEPFVEDNLQPASLDITLGDKFLVEKFKGRVMDPTVDKMEYRPVAVEEKLLKPGEFVLGATQEFIHVPDNLTAMLAGKSTIARWGIRVHITAGWIDPGYRGKVTLEIVNDSSNIIQLHPGMLIGQLVFLEMKKKPDQVYRGKYQDSMDVVGARKEKKKFKKTIITMHDNQSAANDGGFDRDVGSDCDSGLCPVR</sequence>
<dbReference type="SUPFAM" id="SSF51283">
    <property type="entry name" value="dUTPase-like"/>
    <property type="match status" value="1"/>
</dbReference>
<proteinExistence type="inferred from homology"/>
<dbReference type="RefSeq" id="WP_133514557.1">
    <property type="nucleotide sequence ID" value="NZ_SNWX01000006.1"/>
</dbReference>
<dbReference type="EC" id="3.5.4.30" evidence="3"/>
<feature type="active site" description="Proton donor/acceptor" evidence="3">
    <location>
        <position position="120"/>
    </location>
</feature>
<feature type="binding site" evidence="3">
    <location>
        <position position="156"/>
    </location>
    <ligand>
        <name>dCTP</name>
        <dbReference type="ChEBI" id="CHEBI:61481"/>
    </ligand>
</feature>
<dbReference type="UniPathway" id="UPA00610">
    <property type="reaction ID" value="UER00667"/>
</dbReference>
<dbReference type="Gene3D" id="2.70.40.10">
    <property type="match status" value="1"/>
</dbReference>
<gene>
    <name evidence="3" type="primary">dcd</name>
    <name evidence="4" type="ORF">DFR79_106132</name>
</gene>
<protein>
    <recommendedName>
        <fullName evidence="3">dCTP deaminase, dUMP-forming</fullName>
        <ecNumber evidence="3">3.5.4.30</ecNumber>
    </recommendedName>
    <alternativeName>
        <fullName evidence="3">Bifunctional dCTP deaminase:dUTPase</fullName>
    </alternativeName>
    <alternativeName>
        <fullName evidence="3">DCD-DUT</fullName>
    </alternativeName>
</protein>
<organism evidence="4 5">
    <name type="scientific">Halanaerobium saccharolyticum</name>
    <dbReference type="NCBI Taxonomy" id="43595"/>
    <lineage>
        <taxon>Bacteria</taxon>
        <taxon>Bacillati</taxon>
        <taxon>Bacillota</taxon>
        <taxon>Clostridia</taxon>
        <taxon>Halanaerobiales</taxon>
        <taxon>Halanaerobiaceae</taxon>
        <taxon>Halanaerobium</taxon>
    </lineage>
</organism>
<feature type="binding site" evidence="3">
    <location>
        <begin position="92"/>
        <end position="97"/>
    </location>
    <ligand>
        <name>dCTP</name>
        <dbReference type="ChEBI" id="CHEBI:61481"/>
    </ligand>
</feature>
<feature type="binding site" evidence="3">
    <location>
        <position position="139"/>
    </location>
    <ligand>
        <name>dCTP</name>
        <dbReference type="ChEBI" id="CHEBI:61481"/>
    </ligand>
</feature>
<dbReference type="InterPro" id="IPR036157">
    <property type="entry name" value="dUTPase-like_sf"/>
</dbReference>
<dbReference type="NCBIfam" id="TIGR02274">
    <property type="entry name" value="dCTP_deam"/>
    <property type="match status" value="1"/>
</dbReference>
<evidence type="ECO:0000313" key="5">
    <source>
        <dbReference type="Proteomes" id="UP000295064"/>
    </source>
</evidence>
<feature type="site" description="Important for bifunctional activity" evidence="3">
    <location>
        <begin position="107"/>
        <end position="108"/>
    </location>
</feature>
<dbReference type="PANTHER" id="PTHR42680">
    <property type="entry name" value="DCTP DEAMINASE"/>
    <property type="match status" value="1"/>
</dbReference>
<comment type="catalytic activity">
    <reaction evidence="3">
        <text>dCTP + 2 H2O = dUMP + NH4(+) + diphosphate</text>
        <dbReference type="Rhea" id="RHEA:19205"/>
        <dbReference type="ChEBI" id="CHEBI:15377"/>
        <dbReference type="ChEBI" id="CHEBI:28938"/>
        <dbReference type="ChEBI" id="CHEBI:33019"/>
        <dbReference type="ChEBI" id="CHEBI:61481"/>
        <dbReference type="ChEBI" id="CHEBI:246422"/>
        <dbReference type="EC" id="3.5.4.30"/>
    </reaction>
</comment>
<dbReference type="GO" id="GO:0033973">
    <property type="term" value="F:dCTP deaminase (dUMP-forming) activity"/>
    <property type="evidence" value="ECO:0007669"/>
    <property type="project" value="UniProtKB-UniRule"/>
</dbReference>
<dbReference type="OrthoDB" id="9780202at2"/>
<keyword evidence="1 3" id="KW-0378">Hydrolase</keyword>
<reference evidence="4 5" key="1">
    <citation type="submission" date="2019-03" db="EMBL/GenBank/DDBJ databases">
        <title>Subsurface microbial communities from deep shales in Ohio and West Virginia, USA.</title>
        <authorList>
            <person name="Wrighton K."/>
        </authorList>
    </citation>
    <scope>NUCLEOTIDE SEQUENCE [LARGE SCALE GENOMIC DNA]</scope>
    <source>
        <strain evidence="4 5">MA284_T2</strain>
    </source>
</reference>
<dbReference type="Proteomes" id="UP000295064">
    <property type="component" value="Unassembled WGS sequence"/>
</dbReference>
<dbReference type="InterPro" id="IPR033704">
    <property type="entry name" value="dUTPase_trimeric"/>
</dbReference>
<dbReference type="Pfam" id="PF22769">
    <property type="entry name" value="DCD"/>
    <property type="match status" value="1"/>
</dbReference>
<comment type="similarity">
    <text evidence="3">Belongs to the dCTP deaminase family.</text>
</comment>
<evidence type="ECO:0000256" key="3">
    <source>
        <dbReference type="HAMAP-Rule" id="MF_00146"/>
    </source>
</evidence>
<evidence type="ECO:0000256" key="2">
    <source>
        <dbReference type="ARBA" id="ARBA00023080"/>
    </source>
</evidence>
<dbReference type="GO" id="GO:0000166">
    <property type="term" value="F:nucleotide binding"/>
    <property type="evidence" value="ECO:0007669"/>
    <property type="project" value="UniProtKB-KW"/>
</dbReference>
<comment type="pathway">
    <text evidence="3">Pyrimidine metabolism; dUMP biosynthesis; dUMP from dCTP: step 1/1.</text>
</comment>
<dbReference type="EMBL" id="SNWX01000006">
    <property type="protein sequence ID" value="TDO92319.1"/>
    <property type="molecule type" value="Genomic_DNA"/>
</dbReference>
<dbReference type="InterPro" id="IPR011962">
    <property type="entry name" value="dCTP_deaminase"/>
</dbReference>
<evidence type="ECO:0000256" key="1">
    <source>
        <dbReference type="ARBA" id="ARBA00022801"/>
    </source>
</evidence>
<evidence type="ECO:0000313" key="4">
    <source>
        <dbReference type="EMBL" id="TDO92319.1"/>
    </source>
</evidence>
<accession>A0A4R6LY27</accession>
<comment type="caution">
    <text evidence="3">Lacks conserved residue(s) required for the propagation of feature annotation.</text>
</comment>
<name>A0A4R6LY27_9FIRM</name>
<feature type="binding site" evidence="3">
    <location>
        <position position="110"/>
    </location>
    <ligand>
        <name>dCTP</name>
        <dbReference type="ChEBI" id="CHEBI:61481"/>
    </ligand>
</feature>
<feature type="binding site" evidence="3">
    <location>
        <position position="153"/>
    </location>
    <ligand>
        <name>dCTP</name>
        <dbReference type="ChEBI" id="CHEBI:61481"/>
    </ligand>
</feature>
<dbReference type="GO" id="GO:0006226">
    <property type="term" value="P:dUMP biosynthetic process"/>
    <property type="evidence" value="ECO:0007669"/>
    <property type="project" value="UniProtKB-UniRule"/>
</dbReference>